<feature type="transmembrane region" description="Helical" evidence="1">
    <location>
        <begin position="218"/>
        <end position="239"/>
    </location>
</feature>
<keyword evidence="3" id="KW-0645">Protease</keyword>
<feature type="transmembrane region" description="Helical" evidence="1">
    <location>
        <begin position="64"/>
        <end position="83"/>
    </location>
</feature>
<evidence type="ECO:0000259" key="2">
    <source>
        <dbReference type="Pfam" id="PF02517"/>
    </source>
</evidence>
<gene>
    <name evidence="3" type="ORF">J2W55_001875</name>
</gene>
<feature type="transmembrane region" description="Helical" evidence="1">
    <location>
        <begin position="179"/>
        <end position="212"/>
    </location>
</feature>
<evidence type="ECO:0000256" key="1">
    <source>
        <dbReference type="SAM" id="Phobius"/>
    </source>
</evidence>
<dbReference type="InterPro" id="IPR003675">
    <property type="entry name" value="Rce1/LyrA-like_dom"/>
</dbReference>
<feature type="transmembrane region" description="Helical" evidence="1">
    <location>
        <begin position="145"/>
        <end position="167"/>
    </location>
</feature>
<evidence type="ECO:0000313" key="4">
    <source>
        <dbReference type="Proteomes" id="UP001247620"/>
    </source>
</evidence>
<feature type="domain" description="CAAX prenyl protease 2/Lysostaphin resistance protein A-like" evidence="2">
    <location>
        <begin position="144"/>
        <end position="230"/>
    </location>
</feature>
<dbReference type="PANTHER" id="PTHR36435:SF1">
    <property type="entry name" value="CAAX AMINO TERMINAL PROTEASE FAMILY PROTEIN"/>
    <property type="match status" value="1"/>
</dbReference>
<dbReference type="EMBL" id="JAVDUU010000002">
    <property type="protein sequence ID" value="MDR6942033.1"/>
    <property type="molecule type" value="Genomic_DNA"/>
</dbReference>
<dbReference type="GO" id="GO:0008233">
    <property type="term" value="F:peptidase activity"/>
    <property type="evidence" value="ECO:0007669"/>
    <property type="project" value="UniProtKB-KW"/>
</dbReference>
<keyword evidence="1" id="KW-0472">Membrane</keyword>
<evidence type="ECO:0000313" key="3">
    <source>
        <dbReference type="EMBL" id="MDR6942033.1"/>
    </source>
</evidence>
<dbReference type="RefSeq" id="WP_310094693.1">
    <property type="nucleotide sequence ID" value="NZ_JAVDUU010000002.1"/>
</dbReference>
<reference evidence="3 4" key="1">
    <citation type="submission" date="2023-07" db="EMBL/GenBank/DDBJ databases">
        <title>Sorghum-associated microbial communities from plants grown in Nebraska, USA.</title>
        <authorList>
            <person name="Schachtman D."/>
        </authorList>
    </citation>
    <scope>NUCLEOTIDE SEQUENCE [LARGE SCALE GENOMIC DNA]</scope>
    <source>
        <strain evidence="3 4">3262</strain>
    </source>
</reference>
<feature type="transmembrane region" description="Helical" evidence="1">
    <location>
        <begin position="32"/>
        <end position="52"/>
    </location>
</feature>
<dbReference type="GO" id="GO:0006508">
    <property type="term" value="P:proteolysis"/>
    <property type="evidence" value="ECO:0007669"/>
    <property type="project" value="UniProtKB-KW"/>
</dbReference>
<sequence>MDNPEPLNIDYPNAAPVIAKFVYPDWKSLYKLFFMFILYSIVGAMVLVFFWRDAKDWATPTVKSLSNLVLYIITMLLTIRYAIRKSNKQSFSTFNFSFNRIPGWLVPVIIISALALIVGLERISSLIPMPEYVQKIFEKTFTKNVFSLVTAIIAAPILEEILCRGIILKGLLKNYSPRTAILISAIFFGVIHLNPWQALTGFCAGLFLGWIFYKTQSVIPGIIIHATINITASLFLFLPKHQRGLFNLLGMPYYILLCVCATLIFVGGCVIIQKKTLPTTD</sequence>
<organism evidence="3 4">
    <name type="scientific">Mucilaginibacter pocheonensis</name>
    <dbReference type="NCBI Taxonomy" id="398050"/>
    <lineage>
        <taxon>Bacteria</taxon>
        <taxon>Pseudomonadati</taxon>
        <taxon>Bacteroidota</taxon>
        <taxon>Sphingobacteriia</taxon>
        <taxon>Sphingobacteriales</taxon>
        <taxon>Sphingobacteriaceae</taxon>
        <taxon>Mucilaginibacter</taxon>
    </lineage>
</organism>
<keyword evidence="4" id="KW-1185">Reference proteome</keyword>
<keyword evidence="3" id="KW-0378">Hydrolase</keyword>
<accession>A0ABU1T9F5</accession>
<name>A0ABU1T9F5_9SPHI</name>
<comment type="caution">
    <text evidence="3">The sequence shown here is derived from an EMBL/GenBank/DDBJ whole genome shotgun (WGS) entry which is preliminary data.</text>
</comment>
<dbReference type="Proteomes" id="UP001247620">
    <property type="component" value="Unassembled WGS sequence"/>
</dbReference>
<feature type="transmembrane region" description="Helical" evidence="1">
    <location>
        <begin position="104"/>
        <end position="125"/>
    </location>
</feature>
<keyword evidence="1" id="KW-0812">Transmembrane</keyword>
<dbReference type="InterPro" id="IPR052710">
    <property type="entry name" value="CAAX_protease"/>
</dbReference>
<dbReference type="Pfam" id="PF02517">
    <property type="entry name" value="Rce1-like"/>
    <property type="match status" value="1"/>
</dbReference>
<proteinExistence type="predicted"/>
<feature type="transmembrane region" description="Helical" evidence="1">
    <location>
        <begin position="251"/>
        <end position="273"/>
    </location>
</feature>
<dbReference type="PANTHER" id="PTHR36435">
    <property type="entry name" value="SLR1288 PROTEIN"/>
    <property type="match status" value="1"/>
</dbReference>
<protein>
    <submittedName>
        <fullName evidence="3">Membrane protease YdiL (CAAX protease family)</fullName>
    </submittedName>
</protein>
<keyword evidence="1" id="KW-1133">Transmembrane helix</keyword>